<evidence type="ECO:0000256" key="2">
    <source>
        <dbReference type="ARBA" id="ARBA00022980"/>
    </source>
</evidence>
<dbReference type="PROSITE" id="PS00525">
    <property type="entry name" value="RIBOSOMAL_L6_1"/>
    <property type="match status" value="1"/>
</dbReference>
<keyword evidence="2 6" id="KW-0689">Ribosomal protein</keyword>
<sequence>MYHSNLYKKKNSAKKIVIKIPENVHVRIKNMKISIKGSKGEILHFIHHSVLLKKEKNNIFVKSRNKFNDSEMQIGTMCSLIKNSIKGVTSGFKKRLQLVGIGYRSVVERKKLILSIGFSHNIFYDIPSDIEIECNSQTEILITGINKQRVGQIAAEIRSYKTPEPYKGKGIRYLNELVKIKETKKK</sequence>
<dbReference type="AlphaFoldDB" id="A0A1V0HPA4"/>
<evidence type="ECO:0000256" key="3">
    <source>
        <dbReference type="ARBA" id="ARBA00023274"/>
    </source>
</evidence>
<dbReference type="PIRSF" id="PIRSF002162">
    <property type="entry name" value="Ribosomal_L6"/>
    <property type="match status" value="1"/>
</dbReference>
<reference evidence="9 10" key="1">
    <citation type="submission" date="2015-10" db="EMBL/GenBank/DDBJ databases">
        <title>Survey of human and primate louse endosymbionts.</title>
        <authorList>
            <person name="Boyd B.M."/>
        </authorList>
    </citation>
    <scope>NUCLEOTIDE SEQUENCE [LARGE SCALE GENOMIC DNA]</scope>
    <source>
        <strain evidence="9 10">HPNA</strain>
    </source>
</reference>
<dbReference type="Pfam" id="PF00347">
    <property type="entry name" value="Ribosomal_L6"/>
    <property type="match status" value="2"/>
</dbReference>
<dbReference type="GO" id="GO:0019843">
    <property type="term" value="F:rRNA binding"/>
    <property type="evidence" value="ECO:0007669"/>
    <property type="project" value="UniProtKB-UniRule"/>
</dbReference>
<dbReference type="PRINTS" id="PR00059">
    <property type="entry name" value="RIBOSOMALL6"/>
</dbReference>
<evidence type="ECO:0000313" key="10">
    <source>
        <dbReference type="Proteomes" id="UP000243729"/>
    </source>
</evidence>
<keyword evidence="7" id="KW-0699">rRNA-binding</keyword>
<dbReference type="GO" id="GO:0003735">
    <property type="term" value="F:structural constituent of ribosome"/>
    <property type="evidence" value="ECO:0007669"/>
    <property type="project" value="UniProtKB-UniRule"/>
</dbReference>
<feature type="domain" description="Large ribosomal subunit protein uL6 alpha-beta" evidence="8">
    <location>
        <begin position="99"/>
        <end position="173"/>
    </location>
</feature>
<evidence type="ECO:0000259" key="8">
    <source>
        <dbReference type="Pfam" id="PF00347"/>
    </source>
</evidence>
<organism evidence="9 10">
    <name type="scientific">Candidatus Riesia pthiripubis</name>
    <dbReference type="NCBI Taxonomy" id="428412"/>
    <lineage>
        <taxon>Bacteria</taxon>
        <taxon>Pseudomonadati</taxon>
        <taxon>Pseudomonadota</taxon>
        <taxon>Gammaproteobacteria</taxon>
        <taxon>Enterobacterales</taxon>
        <taxon>Enterobacteriaceae</taxon>
        <taxon>Candidatus Riesia</taxon>
    </lineage>
</organism>
<dbReference type="Gene3D" id="3.90.930.12">
    <property type="entry name" value="Ribosomal protein L6, alpha-beta domain"/>
    <property type="match status" value="2"/>
</dbReference>
<dbReference type="SUPFAM" id="SSF56053">
    <property type="entry name" value="Ribosomal protein L6"/>
    <property type="match status" value="2"/>
</dbReference>
<evidence type="ECO:0000256" key="1">
    <source>
        <dbReference type="ARBA" id="ARBA00009356"/>
    </source>
</evidence>
<dbReference type="InterPro" id="IPR000702">
    <property type="entry name" value="Ribosomal_uL6-like"/>
</dbReference>
<dbReference type="NCBIfam" id="TIGR03654">
    <property type="entry name" value="L6_bact"/>
    <property type="match status" value="1"/>
</dbReference>
<evidence type="ECO:0000256" key="5">
    <source>
        <dbReference type="NCBIfam" id="TIGR03654"/>
    </source>
</evidence>
<keyword evidence="10" id="KW-1185">Reference proteome</keyword>
<evidence type="ECO:0000313" key="9">
    <source>
        <dbReference type="EMBL" id="ARC54635.1"/>
    </source>
</evidence>
<evidence type="ECO:0000256" key="6">
    <source>
        <dbReference type="RuleBase" id="RU003869"/>
    </source>
</evidence>
<dbReference type="PANTHER" id="PTHR11655">
    <property type="entry name" value="60S/50S RIBOSOMAL PROTEIN L6/L9"/>
    <property type="match status" value="1"/>
</dbReference>
<feature type="domain" description="Large ribosomal subunit protein uL6 alpha-beta" evidence="8">
    <location>
        <begin position="20"/>
        <end position="91"/>
    </location>
</feature>
<dbReference type="InterPro" id="IPR020040">
    <property type="entry name" value="Ribosomal_uL6_a/b-dom"/>
</dbReference>
<dbReference type="GO" id="GO:0022625">
    <property type="term" value="C:cytosolic large ribosomal subunit"/>
    <property type="evidence" value="ECO:0007669"/>
    <property type="project" value="UniProtKB-UniRule"/>
</dbReference>
<dbReference type="FunFam" id="3.90.930.12:FF:000001">
    <property type="entry name" value="50S ribosomal protein L6"/>
    <property type="match status" value="1"/>
</dbReference>
<gene>
    <name evidence="9" type="ORF">AOE58_01865</name>
</gene>
<dbReference type="EMBL" id="CP012846">
    <property type="protein sequence ID" value="ARC54635.1"/>
    <property type="molecule type" value="Genomic_DNA"/>
</dbReference>
<comment type="function">
    <text evidence="7">This protein binds to the 23S rRNA, and is important in its secondary structure. It is located near the subunit interface in the base of the L7/L12 stalk, and near the tRNA binding site of the peptidyltransferase center.</text>
</comment>
<evidence type="ECO:0000256" key="4">
    <source>
        <dbReference type="ARBA" id="ARBA00035454"/>
    </source>
</evidence>
<dbReference type="InterPro" id="IPR036789">
    <property type="entry name" value="Ribosomal_uL6-like_a/b-dom_sf"/>
</dbReference>
<dbReference type="STRING" id="428412.AOE58_01865"/>
<comment type="similarity">
    <text evidence="1 6">Belongs to the universal ribosomal protein uL6 family.</text>
</comment>
<name>A0A1V0HPA4_9ENTR</name>
<dbReference type="GO" id="GO:0002181">
    <property type="term" value="P:cytoplasmic translation"/>
    <property type="evidence" value="ECO:0007669"/>
    <property type="project" value="TreeGrafter"/>
</dbReference>
<keyword evidence="7" id="KW-0694">RNA-binding</keyword>
<keyword evidence="3 6" id="KW-0687">Ribonucleoprotein</keyword>
<dbReference type="InterPro" id="IPR019906">
    <property type="entry name" value="Ribosomal_uL6_bac-type"/>
</dbReference>
<proteinExistence type="inferred from homology"/>
<accession>A0A1V0HPA4</accession>
<protein>
    <recommendedName>
        <fullName evidence="4 5">50S ribosomal protein L6</fullName>
    </recommendedName>
</protein>
<dbReference type="Proteomes" id="UP000243729">
    <property type="component" value="Chromosome"/>
</dbReference>
<dbReference type="InterPro" id="IPR002358">
    <property type="entry name" value="Ribosomal_uL6_CS"/>
</dbReference>
<evidence type="ECO:0000256" key="7">
    <source>
        <dbReference type="RuleBase" id="RU003870"/>
    </source>
</evidence>
<dbReference type="PANTHER" id="PTHR11655:SF14">
    <property type="entry name" value="LARGE RIBOSOMAL SUBUNIT PROTEIN UL6M"/>
    <property type="match status" value="1"/>
</dbReference>